<proteinExistence type="inferred from homology"/>
<protein>
    <submittedName>
        <fullName evidence="11">Cupredoxin</fullName>
    </submittedName>
</protein>
<feature type="domain" description="Plastocyanin-like" evidence="9">
    <location>
        <begin position="368"/>
        <end position="497"/>
    </location>
</feature>
<dbReference type="GO" id="GO:0004322">
    <property type="term" value="F:ferroxidase activity"/>
    <property type="evidence" value="ECO:0007669"/>
    <property type="project" value="TreeGrafter"/>
</dbReference>
<dbReference type="Proteomes" id="UP000242180">
    <property type="component" value="Unassembled WGS sequence"/>
</dbReference>
<dbReference type="GO" id="GO:0005507">
    <property type="term" value="F:copper ion binding"/>
    <property type="evidence" value="ECO:0007669"/>
    <property type="project" value="InterPro"/>
</dbReference>
<dbReference type="InterPro" id="IPR033138">
    <property type="entry name" value="Cu_oxidase_CS"/>
</dbReference>
<evidence type="ECO:0000256" key="7">
    <source>
        <dbReference type="SAM" id="SignalP"/>
    </source>
</evidence>
<name>A0A1X2H1V9_SYNRA</name>
<evidence type="ECO:0000256" key="5">
    <source>
        <dbReference type="ARBA" id="ARBA00023008"/>
    </source>
</evidence>
<comment type="caution">
    <text evidence="11">The sequence shown here is derived from an EMBL/GenBank/DDBJ whole genome shotgun (WGS) entry which is preliminary data.</text>
</comment>
<evidence type="ECO:0000256" key="2">
    <source>
        <dbReference type="ARBA" id="ARBA00022723"/>
    </source>
</evidence>
<dbReference type="OMA" id="GHNFQIV"/>
<accession>A0A1X2H1V9</accession>
<dbReference type="InterPro" id="IPR044130">
    <property type="entry name" value="CuRO_2_Fet3-like"/>
</dbReference>
<feature type="signal peptide" evidence="7">
    <location>
        <begin position="1"/>
        <end position="22"/>
    </location>
</feature>
<dbReference type="PANTHER" id="PTHR11709">
    <property type="entry name" value="MULTI-COPPER OXIDASE"/>
    <property type="match status" value="1"/>
</dbReference>
<keyword evidence="2" id="KW-0479">Metal-binding</keyword>
<dbReference type="GO" id="GO:0033573">
    <property type="term" value="C:high-affinity iron permease complex"/>
    <property type="evidence" value="ECO:0007669"/>
    <property type="project" value="TreeGrafter"/>
</dbReference>
<dbReference type="InterPro" id="IPR011707">
    <property type="entry name" value="Cu-oxidase-like_N"/>
</dbReference>
<dbReference type="PROSITE" id="PS00079">
    <property type="entry name" value="MULTICOPPER_OXIDASE1"/>
    <property type="match status" value="2"/>
</dbReference>
<dbReference type="Pfam" id="PF07732">
    <property type="entry name" value="Cu-oxidase_3"/>
    <property type="match status" value="1"/>
</dbReference>
<dbReference type="PANTHER" id="PTHR11709:SF361">
    <property type="entry name" value="IRON TRANSPORT MULTICOPPER OXIDASE FET3"/>
    <property type="match status" value="1"/>
</dbReference>
<keyword evidence="12" id="KW-1185">Reference proteome</keyword>
<evidence type="ECO:0000256" key="1">
    <source>
        <dbReference type="ARBA" id="ARBA00010609"/>
    </source>
</evidence>
<evidence type="ECO:0000256" key="6">
    <source>
        <dbReference type="SAM" id="MobiDB-lite"/>
    </source>
</evidence>
<evidence type="ECO:0000259" key="8">
    <source>
        <dbReference type="Pfam" id="PF00394"/>
    </source>
</evidence>
<dbReference type="GO" id="GO:0010106">
    <property type="term" value="P:cellular response to iron ion starvation"/>
    <property type="evidence" value="ECO:0007669"/>
    <property type="project" value="TreeGrafter"/>
</dbReference>
<dbReference type="AlphaFoldDB" id="A0A1X2H1V9"/>
<dbReference type="SUPFAM" id="SSF49503">
    <property type="entry name" value="Cupredoxins"/>
    <property type="match status" value="3"/>
</dbReference>
<dbReference type="EMBL" id="MCGN01000011">
    <property type="protein sequence ID" value="ORY91398.1"/>
    <property type="molecule type" value="Genomic_DNA"/>
</dbReference>
<evidence type="ECO:0000259" key="10">
    <source>
        <dbReference type="Pfam" id="PF07732"/>
    </source>
</evidence>
<dbReference type="Pfam" id="PF07731">
    <property type="entry name" value="Cu-oxidase_2"/>
    <property type="match status" value="1"/>
</dbReference>
<dbReference type="CDD" id="cd13877">
    <property type="entry name" value="CuRO_2_Fet3p_like"/>
    <property type="match status" value="1"/>
</dbReference>
<evidence type="ECO:0000313" key="11">
    <source>
        <dbReference type="EMBL" id="ORY91398.1"/>
    </source>
</evidence>
<organism evidence="11 12">
    <name type="scientific">Syncephalastrum racemosum</name>
    <name type="common">Filamentous fungus</name>
    <dbReference type="NCBI Taxonomy" id="13706"/>
    <lineage>
        <taxon>Eukaryota</taxon>
        <taxon>Fungi</taxon>
        <taxon>Fungi incertae sedis</taxon>
        <taxon>Mucoromycota</taxon>
        <taxon>Mucoromycotina</taxon>
        <taxon>Mucoromycetes</taxon>
        <taxon>Mucorales</taxon>
        <taxon>Syncephalastraceae</taxon>
        <taxon>Syncephalastrum</taxon>
    </lineage>
</organism>
<dbReference type="InterPro" id="IPR011706">
    <property type="entry name" value="Cu-oxidase_C"/>
</dbReference>
<dbReference type="FunCoup" id="A0A1X2H1V9">
    <property type="interactions" value="61"/>
</dbReference>
<feature type="region of interest" description="Disordered" evidence="6">
    <location>
        <begin position="534"/>
        <end position="554"/>
    </location>
</feature>
<dbReference type="InParanoid" id="A0A1X2H1V9"/>
<dbReference type="STRING" id="13706.A0A1X2H1V9"/>
<evidence type="ECO:0000256" key="3">
    <source>
        <dbReference type="ARBA" id="ARBA00022729"/>
    </source>
</evidence>
<keyword evidence="5" id="KW-0186">Copper</keyword>
<dbReference type="InterPro" id="IPR001117">
    <property type="entry name" value="Cu-oxidase_2nd"/>
</dbReference>
<reference evidence="11 12" key="1">
    <citation type="submission" date="2016-07" db="EMBL/GenBank/DDBJ databases">
        <title>Pervasive Adenine N6-methylation of Active Genes in Fungi.</title>
        <authorList>
            <consortium name="DOE Joint Genome Institute"/>
            <person name="Mondo S.J."/>
            <person name="Dannebaum R.O."/>
            <person name="Kuo R.C."/>
            <person name="Labutti K."/>
            <person name="Haridas S."/>
            <person name="Kuo A."/>
            <person name="Salamov A."/>
            <person name="Ahrendt S.R."/>
            <person name="Lipzen A."/>
            <person name="Sullivan W."/>
            <person name="Andreopoulos W.B."/>
            <person name="Clum A."/>
            <person name="Lindquist E."/>
            <person name="Daum C."/>
            <person name="Ramamoorthy G.K."/>
            <person name="Gryganskyi A."/>
            <person name="Culley D."/>
            <person name="Magnuson J.K."/>
            <person name="James T.Y."/>
            <person name="O'Malley M.A."/>
            <person name="Stajich J.E."/>
            <person name="Spatafora J.W."/>
            <person name="Visel A."/>
            <person name="Grigoriev I.V."/>
        </authorList>
    </citation>
    <scope>NUCLEOTIDE SEQUENCE [LARGE SCALE GENOMIC DNA]</scope>
    <source>
        <strain evidence="11 12">NRRL 2496</strain>
    </source>
</reference>
<comment type="similarity">
    <text evidence="1">Belongs to the multicopper oxidase family.</text>
</comment>
<sequence length="554" mass="62017">MRFSSSLLGWTAFFTTAVSISAKIIEVDWDISWVDASPDGFTRKVTGVNGQWPLPHLRASKGDTVRINMHNSLGDADMTLHGHGLFQNGTADQDGASMITECATPPGGRRTYEYHLCDQVGTYWVHSHQLGQYMDGLRTPFIIDDPDVPFKYDDEVVVTVADWYHNVSSENIRWFLSRENTEATEPVPQSGLINDSKDTIFKFKPNKTYRLRLINMSGFATFFFSLDGHEFEVIEVDGAYTEPYRTKNLYVSPSQRMSLLVRTKDNTEKNFLMHADMDTSVFDYMPAELNPNITAPVYYNDDTSESSFAPSDDIGAGSNFEDFRLRSLEDIDAVEPDISYNFTVEQQTTTDGINRGMINRVPMIFSRTPTYMTMATMGNLSSSPLVYGPQGRGYITKHLDMVELIVNNYDTDAHPFHLHGHRFQIVARSAKSQFLGDRSTVDWVTHKPVIRDTVRVPANGYVILRYRADNPGAWLFHCHIDWHFLAGMGVVMVEAPEKVAGHPVNPVDAEHCRQLGLHASGNAAGKEGLDLTGAPAGVYLPQSSPLATPDDDDD</sequence>
<dbReference type="OrthoDB" id="2121828at2759"/>
<keyword evidence="3 7" id="KW-0732">Signal</keyword>
<keyword evidence="4" id="KW-0560">Oxidoreductase</keyword>
<dbReference type="InterPro" id="IPR002355">
    <property type="entry name" value="Cu_oxidase_Cu_BS"/>
</dbReference>
<dbReference type="Gene3D" id="2.60.40.420">
    <property type="entry name" value="Cupredoxins - blue copper proteins"/>
    <property type="match status" value="3"/>
</dbReference>
<dbReference type="InterPro" id="IPR045087">
    <property type="entry name" value="Cu-oxidase_fam"/>
</dbReference>
<evidence type="ECO:0000256" key="4">
    <source>
        <dbReference type="ARBA" id="ARBA00023002"/>
    </source>
</evidence>
<feature type="domain" description="Plastocyanin-like" evidence="10">
    <location>
        <begin position="31"/>
        <end position="146"/>
    </location>
</feature>
<feature type="chain" id="PRO_5013276154" evidence="7">
    <location>
        <begin position="23"/>
        <end position="554"/>
    </location>
</feature>
<feature type="domain" description="Plastocyanin-like" evidence="8">
    <location>
        <begin position="155"/>
        <end position="281"/>
    </location>
</feature>
<gene>
    <name evidence="11" type="ORF">BCR43DRAFT_518740</name>
</gene>
<evidence type="ECO:0000259" key="9">
    <source>
        <dbReference type="Pfam" id="PF07731"/>
    </source>
</evidence>
<dbReference type="PROSITE" id="PS00080">
    <property type="entry name" value="MULTICOPPER_OXIDASE2"/>
    <property type="match status" value="1"/>
</dbReference>
<evidence type="ECO:0000313" key="12">
    <source>
        <dbReference type="Proteomes" id="UP000242180"/>
    </source>
</evidence>
<dbReference type="InterPro" id="IPR008972">
    <property type="entry name" value="Cupredoxin"/>
</dbReference>
<dbReference type="Pfam" id="PF00394">
    <property type="entry name" value="Cu-oxidase"/>
    <property type="match status" value="1"/>
</dbReference>
<dbReference type="GO" id="GO:0033215">
    <property type="term" value="P:reductive iron assimilation"/>
    <property type="evidence" value="ECO:0007669"/>
    <property type="project" value="TreeGrafter"/>
</dbReference>